<reference evidence="3 4" key="1">
    <citation type="submission" date="2019-02" db="EMBL/GenBank/DDBJ databases">
        <title>Deep-cultivation of Planctomycetes and their phenomic and genomic characterization uncovers novel biology.</title>
        <authorList>
            <person name="Wiegand S."/>
            <person name="Jogler M."/>
            <person name="Boedeker C."/>
            <person name="Pinto D."/>
            <person name="Vollmers J."/>
            <person name="Rivas-Marin E."/>
            <person name="Kohn T."/>
            <person name="Peeters S.H."/>
            <person name="Heuer A."/>
            <person name="Rast P."/>
            <person name="Oberbeckmann S."/>
            <person name="Bunk B."/>
            <person name="Jeske O."/>
            <person name="Meyerdierks A."/>
            <person name="Storesund J.E."/>
            <person name="Kallscheuer N."/>
            <person name="Luecker S."/>
            <person name="Lage O.M."/>
            <person name="Pohl T."/>
            <person name="Merkel B.J."/>
            <person name="Hornburger P."/>
            <person name="Mueller R.-W."/>
            <person name="Bruemmer F."/>
            <person name="Labrenz M."/>
            <person name="Spormann A.M."/>
            <person name="Op den Camp H."/>
            <person name="Overmann J."/>
            <person name="Amann R."/>
            <person name="Jetten M.S.M."/>
            <person name="Mascher T."/>
            <person name="Medema M.H."/>
            <person name="Devos D.P."/>
            <person name="Kaster A.-K."/>
            <person name="Ovreas L."/>
            <person name="Rohde M."/>
            <person name="Galperin M.Y."/>
            <person name="Jogler C."/>
        </authorList>
    </citation>
    <scope>NUCLEOTIDE SEQUENCE [LARGE SCALE GENOMIC DNA]</scope>
    <source>
        <strain evidence="3 4">EC9</strain>
    </source>
</reference>
<dbReference type="InterPro" id="IPR032852">
    <property type="entry name" value="ALKBH2"/>
</dbReference>
<dbReference type="InterPro" id="IPR037151">
    <property type="entry name" value="AlkB-like_sf"/>
</dbReference>
<dbReference type="Gene3D" id="2.60.120.590">
    <property type="entry name" value="Alpha-ketoglutarate-dependent dioxygenase AlkB-like"/>
    <property type="match status" value="1"/>
</dbReference>
<dbReference type="Pfam" id="PF13532">
    <property type="entry name" value="2OG-FeII_Oxy_2"/>
    <property type="match status" value="1"/>
</dbReference>
<dbReference type="PANTHER" id="PTHR31573:SF1">
    <property type="entry name" value="DNA OXIDATIVE DEMETHYLASE ALKBH2"/>
    <property type="match status" value="1"/>
</dbReference>
<gene>
    <name evidence="3" type="ORF">EC9_25010</name>
</gene>
<name>A0A517M0B0_9BACT</name>
<dbReference type="InterPro" id="IPR005123">
    <property type="entry name" value="Oxoglu/Fe-dep_dioxygenase_dom"/>
</dbReference>
<dbReference type="KEGG" id="ruv:EC9_25010"/>
<dbReference type="Proteomes" id="UP000319557">
    <property type="component" value="Chromosome"/>
</dbReference>
<protein>
    <recommendedName>
        <fullName evidence="2">Fe2OG dioxygenase domain-containing protein</fullName>
    </recommendedName>
</protein>
<evidence type="ECO:0000256" key="1">
    <source>
        <dbReference type="PIRSR" id="PIRSR632852-1"/>
    </source>
</evidence>
<dbReference type="GO" id="GO:0006307">
    <property type="term" value="P:DNA alkylation repair"/>
    <property type="evidence" value="ECO:0007669"/>
    <property type="project" value="TreeGrafter"/>
</dbReference>
<evidence type="ECO:0000313" key="3">
    <source>
        <dbReference type="EMBL" id="QDS88311.1"/>
    </source>
</evidence>
<feature type="binding site" evidence="1">
    <location>
        <position position="182"/>
    </location>
    <ligand>
        <name>2-oxoglutarate</name>
        <dbReference type="ChEBI" id="CHEBI:16810"/>
    </ligand>
</feature>
<keyword evidence="4" id="KW-1185">Reference proteome</keyword>
<feature type="binding site" evidence="1">
    <location>
        <position position="166"/>
    </location>
    <ligand>
        <name>2-oxoglutarate</name>
        <dbReference type="ChEBI" id="CHEBI:16810"/>
    </ligand>
</feature>
<dbReference type="SUPFAM" id="SSF51197">
    <property type="entry name" value="Clavaminate synthase-like"/>
    <property type="match status" value="1"/>
</dbReference>
<dbReference type="EMBL" id="CP036261">
    <property type="protein sequence ID" value="QDS88311.1"/>
    <property type="molecule type" value="Genomic_DNA"/>
</dbReference>
<dbReference type="PROSITE" id="PS51471">
    <property type="entry name" value="FE2OG_OXY"/>
    <property type="match status" value="1"/>
</dbReference>
<dbReference type="GO" id="GO:0051747">
    <property type="term" value="F:cytosine C-5 DNA demethylase activity"/>
    <property type="evidence" value="ECO:0007669"/>
    <property type="project" value="TreeGrafter"/>
</dbReference>
<organism evidence="3 4">
    <name type="scientific">Rosistilla ulvae</name>
    <dbReference type="NCBI Taxonomy" id="1930277"/>
    <lineage>
        <taxon>Bacteria</taxon>
        <taxon>Pseudomonadati</taxon>
        <taxon>Planctomycetota</taxon>
        <taxon>Planctomycetia</taxon>
        <taxon>Pirellulales</taxon>
        <taxon>Pirellulaceae</taxon>
        <taxon>Rosistilla</taxon>
    </lineage>
</organism>
<sequence length="191" mass="21469">MLDFLELDDGGLLHFQPNFLPAEVSDRCFEQLRDQVDWHQKPALFGHMQPRLSASFGDVGVTYRYSGTVNIALPWIAPLLEIKQRIESVFGSYNFCLLNRYRSGADSMGMHADDEPGMGNVIGSVSLGASRSFRIRHNRTKETRTFPAGNGTLIIMAGTMQQFCKHDVPKTKADVGERINLTFRQIAMETN</sequence>
<dbReference type="GO" id="GO:0008198">
    <property type="term" value="F:ferrous iron binding"/>
    <property type="evidence" value="ECO:0007669"/>
    <property type="project" value="TreeGrafter"/>
</dbReference>
<evidence type="ECO:0000313" key="4">
    <source>
        <dbReference type="Proteomes" id="UP000319557"/>
    </source>
</evidence>
<feature type="binding site" evidence="1">
    <location>
        <position position="178"/>
    </location>
    <ligand>
        <name>2-oxoglutarate</name>
        <dbReference type="ChEBI" id="CHEBI:16810"/>
    </ligand>
</feature>
<feature type="binding site" evidence="1">
    <location>
        <position position="114"/>
    </location>
    <ligand>
        <name>substrate</name>
    </ligand>
</feature>
<evidence type="ECO:0000259" key="2">
    <source>
        <dbReference type="PROSITE" id="PS51471"/>
    </source>
</evidence>
<feature type="binding site" evidence="1">
    <location>
        <position position="101"/>
    </location>
    <ligand>
        <name>2-oxoglutarate</name>
        <dbReference type="ChEBI" id="CHEBI:16810"/>
    </ligand>
</feature>
<feature type="binding site" evidence="1">
    <location>
        <begin position="63"/>
        <end position="65"/>
    </location>
    <ligand>
        <name>substrate</name>
    </ligand>
</feature>
<dbReference type="GO" id="GO:0035516">
    <property type="term" value="F:broad specificity oxidative DNA demethylase activity"/>
    <property type="evidence" value="ECO:0007669"/>
    <property type="project" value="TreeGrafter"/>
</dbReference>
<feature type="binding site" evidence="1">
    <location>
        <position position="184"/>
    </location>
    <ligand>
        <name>2-oxoglutarate</name>
        <dbReference type="ChEBI" id="CHEBI:16810"/>
    </ligand>
</feature>
<proteinExistence type="predicted"/>
<dbReference type="InterPro" id="IPR027450">
    <property type="entry name" value="AlkB-like"/>
</dbReference>
<dbReference type="PANTHER" id="PTHR31573">
    <property type="entry name" value="ALPHA-KETOGLUTARATE-DEPENDENT DIOXYGENASE ALKB HOMOLOG 2"/>
    <property type="match status" value="1"/>
</dbReference>
<feature type="binding site" evidence="1">
    <location>
        <position position="99"/>
    </location>
    <ligand>
        <name>2-oxoglutarate</name>
        <dbReference type="ChEBI" id="CHEBI:16810"/>
    </ligand>
</feature>
<accession>A0A517M0B0</accession>
<feature type="binding site" evidence="1">
    <location>
        <position position="111"/>
    </location>
    <ligand>
        <name>2-oxoglutarate</name>
        <dbReference type="ChEBI" id="CHEBI:16810"/>
    </ligand>
</feature>
<feature type="domain" description="Fe2OG dioxygenase" evidence="2">
    <location>
        <begin position="92"/>
        <end position="187"/>
    </location>
</feature>
<dbReference type="AlphaFoldDB" id="A0A517M0B0"/>